<sequence length="26" mass="2918">MFYSPRPSTANRQSQCLSNSLSLSRS</sequence>
<feature type="region of interest" description="Disordered" evidence="1">
    <location>
        <begin position="1"/>
        <end position="26"/>
    </location>
</feature>
<feature type="compositionally biased region" description="Polar residues" evidence="1">
    <location>
        <begin position="1"/>
        <end position="10"/>
    </location>
</feature>
<organism evidence="2 3">
    <name type="scientific">Cuscuta europaea</name>
    <name type="common">European dodder</name>
    <dbReference type="NCBI Taxonomy" id="41803"/>
    <lineage>
        <taxon>Eukaryota</taxon>
        <taxon>Viridiplantae</taxon>
        <taxon>Streptophyta</taxon>
        <taxon>Embryophyta</taxon>
        <taxon>Tracheophyta</taxon>
        <taxon>Spermatophyta</taxon>
        <taxon>Magnoliopsida</taxon>
        <taxon>eudicotyledons</taxon>
        <taxon>Gunneridae</taxon>
        <taxon>Pentapetalae</taxon>
        <taxon>asterids</taxon>
        <taxon>lamiids</taxon>
        <taxon>Solanales</taxon>
        <taxon>Convolvulaceae</taxon>
        <taxon>Cuscuteae</taxon>
        <taxon>Cuscuta</taxon>
        <taxon>Cuscuta subgen. Cuscuta</taxon>
    </lineage>
</organism>
<protein>
    <submittedName>
        <fullName evidence="2">Uncharacterized protein</fullName>
    </submittedName>
</protein>
<comment type="caution">
    <text evidence="2">The sequence shown here is derived from an EMBL/GenBank/DDBJ whole genome shotgun (WGS) entry which is preliminary data.</text>
</comment>
<evidence type="ECO:0000256" key="1">
    <source>
        <dbReference type="SAM" id="MobiDB-lite"/>
    </source>
</evidence>
<accession>A0A9P1E1E7</accession>
<evidence type="ECO:0000313" key="2">
    <source>
        <dbReference type="EMBL" id="CAH9071703.1"/>
    </source>
</evidence>
<dbReference type="EMBL" id="CAMAPE010000008">
    <property type="protein sequence ID" value="CAH9071703.1"/>
    <property type="molecule type" value="Genomic_DNA"/>
</dbReference>
<dbReference type="AlphaFoldDB" id="A0A9P1E1E7"/>
<proteinExistence type="predicted"/>
<dbReference type="Proteomes" id="UP001152484">
    <property type="component" value="Unassembled WGS sequence"/>
</dbReference>
<evidence type="ECO:0000313" key="3">
    <source>
        <dbReference type="Proteomes" id="UP001152484"/>
    </source>
</evidence>
<name>A0A9P1E1E7_CUSEU</name>
<reference evidence="2" key="1">
    <citation type="submission" date="2022-07" db="EMBL/GenBank/DDBJ databases">
        <authorList>
            <person name="Macas J."/>
            <person name="Novak P."/>
            <person name="Neumann P."/>
        </authorList>
    </citation>
    <scope>NUCLEOTIDE SEQUENCE</scope>
</reference>
<feature type="compositionally biased region" description="Low complexity" evidence="1">
    <location>
        <begin position="11"/>
        <end position="26"/>
    </location>
</feature>
<gene>
    <name evidence="2" type="ORF">CEURO_LOCUS4033</name>
</gene>
<keyword evidence="3" id="KW-1185">Reference proteome</keyword>